<dbReference type="Pfam" id="PF09184">
    <property type="entry name" value="PPP4R2"/>
    <property type="match status" value="1"/>
</dbReference>
<dbReference type="GO" id="GO:0030289">
    <property type="term" value="C:protein phosphatase 4 complex"/>
    <property type="evidence" value="ECO:0007669"/>
    <property type="project" value="InterPro"/>
</dbReference>
<feature type="region of interest" description="Disordered" evidence="2">
    <location>
        <begin position="494"/>
        <end position="584"/>
    </location>
</feature>
<evidence type="ECO:0008006" key="5">
    <source>
        <dbReference type="Google" id="ProtNLM"/>
    </source>
</evidence>
<evidence type="ECO:0000313" key="4">
    <source>
        <dbReference type="Proteomes" id="UP001172155"/>
    </source>
</evidence>
<sequence length="584" mass="60120">MGDITSEADDAILQTLASNGTMDYSEWPRLLPNIVARIEKIAHTEFPIPQFPAPRPPQPPRAPSPRFLAPLPSSDPIDGPESSDTAAESNDNNKENALPSSSPLGSRSANVSSSSTLQAAPSSPPLPNSTPHTSQQLPSQPPQQEQVLEPGPLPGTLPTNVAGLLNEVTSTLTLNFPTYPPHTVQRLAELVIKPKQHYRSVVSYLHALDRVVHVTSGANRYPLPPAVPDQAALSQLVNGGGSSTGPSGVLSINTAAARVGSDEALGGALLTPIPWLTGRTNGGAAARAGATGSDDGHSDTESTSPLGSGSSGPALPQQAPQPQQQRPSSSSSLLSAQTAGPSEGSGSGSGNNNPKLRTESTETIDGPNGMGSIETVSISVNGIHSTGAGLVQRGVTQGEILRQEQRAGIVPLNQFAREVQQQLLAAEEDAQMGGEDDPTADAQHDDDDDDDEIPHARGPAEIGAADMGPQPATRSVLVVAADGTVVMRGVDVEGAVGRRQDEPMDVPASPKREAGEELAGGASPKRLKDEGGPKVDSEGDVVIGEAGAEAAQEVPVAKEDEDKEMTGGEAGTEQKGAEEANAKI</sequence>
<accession>A0AA40K4P4</accession>
<comment type="similarity">
    <text evidence="1">Belongs to the PPP4R2 family.</text>
</comment>
<feature type="region of interest" description="Disordered" evidence="2">
    <location>
        <begin position="281"/>
        <end position="373"/>
    </location>
</feature>
<evidence type="ECO:0000256" key="1">
    <source>
        <dbReference type="ARBA" id="ARBA00009207"/>
    </source>
</evidence>
<dbReference type="Proteomes" id="UP001172155">
    <property type="component" value="Unassembled WGS sequence"/>
</dbReference>
<feature type="compositionally biased region" description="Low complexity" evidence="2">
    <location>
        <begin position="129"/>
        <end position="158"/>
    </location>
</feature>
<dbReference type="GO" id="GO:0019888">
    <property type="term" value="F:protein phosphatase regulator activity"/>
    <property type="evidence" value="ECO:0007669"/>
    <property type="project" value="InterPro"/>
</dbReference>
<proteinExistence type="inferred from homology"/>
<feature type="compositionally biased region" description="Low complexity" evidence="2">
    <location>
        <begin position="112"/>
        <end position="121"/>
    </location>
</feature>
<comment type="caution">
    <text evidence="3">The sequence shown here is derived from an EMBL/GenBank/DDBJ whole genome shotgun (WGS) entry which is preliminary data.</text>
</comment>
<dbReference type="GO" id="GO:0005634">
    <property type="term" value="C:nucleus"/>
    <property type="evidence" value="ECO:0007669"/>
    <property type="project" value="TreeGrafter"/>
</dbReference>
<feature type="compositionally biased region" description="Basic and acidic residues" evidence="2">
    <location>
        <begin position="575"/>
        <end position="584"/>
    </location>
</feature>
<feature type="region of interest" description="Disordered" evidence="2">
    <location>
        <begin position="47"/>
        <end position="158"/>
    </location>
</feature>
<evidence type="ECO:0000256" key="2">
    <source>
        <dbReference type="SAM" id="MobiDB-lite"/>
    </source>
</evidence>
<dbReference type="EMBL" id="JAUKUD010000004">
    <property type="protein sequence ID" value="KAK0745815.1"/>
    <property type="molecule type" value="Genomic_DNA"/>
</dbReference>
<feature type="compositionally biased region" description="Pro residues" evidence="2">
    <location>
        <begin position="49"/>
        <end position="63"/>
    </location>
</feature>
<dbReference type="InterPro" id="IPR015267">
    <property type="entry name" value="PPP4R2"/>
</dbReference>
<feature type="compositionally biased region" description="Basic and acidic residues" evidence="2">
    <location>
        <begin position="556"/>
        <end position="566"/>
    </location>
</feature>
<keyword evidence="4" id="KW-1185">Reference proteome</keyword>
<reference evidence="3" key="1">
    <citation type="submission" date="2023-06" db="EMBL/GenBank/DDBJ databases">
        <title>Genome-scale phylogeny and comparative genomics of the fungal order Sordariales.</title>
        <authorList>
            <consortium name="Lawrence Berkeley National Laboratory"/>
            <person name="Hensen N."/>
            <person name="Bonometti L."/>
            <person name="Westerberg I."/>
            <person name="Brannstrom I.O."/>
            <person name="Guillou S."/>
            <person name="Cros-Aarteil S."/>
            <person name="Calhoun S."/>
            <person name="Haridas S."/>
            <person name="Kuo A."/>
            <person name="Mondo S."/>
            <person name="Pangilinan J."/>
            <person name="Riley R."/>
            <person name="LaButti K."/>
            <person name="Andreopoulos B."/>
            <person name="Lipzen A."/>
            <person name="Chen C."/>
            <person name="Yanf M."/>
            <person name="Daum C."/>
            <person name="Ng V."/>
            <person name="Clum A."/>
            <person name="Steindorff A."/>
            <person name="Ohm R."/>
            <person name="Martin F."/>
            <person name="Silar P."/>
            <person name="Natvig D."/>
            <person name="Lalanne C."/>
            <person name="Gautier V."/>
            <person name="Ament-velasquez S.L."/>
            <person name="Kruys A."/>
            <person name="Hutchinson M.I."/>
            <person name="Powell A.J."/>
            <person name="Barry K."/>
            <person name="Miller A.N."/>
            <person name="Grigoriev I.V."/>
            <person name="Debuchy R."/>
            <person name="Gladieux P."/>
            <person name="Thoren M.H."/>
            <person name="Johannesson H."/>
        </authorList>
    </citation>
    <scope>NUCLEOTIDE SEQUENCE</scope>
    <source>
        <strain evidence="3">SMH3187-1</strain>
    </source>
</reference>
<feature type="compositionally biased region" description="Low complexity" evidence="2">
    <location>
        <begin position="302"/>
        <end position="337"/>
    </location>
</feature>
<feature type="compositionally biased region" description="Basic and acidic residues" evidence="2">
    <location>
        <begin position="526"/>
        <end position="537"/>
    </location>
</feature>
<evidence type="ECO:0000313" key="3">
    <source>
        <dbReference type="EMBL" id="KAK0745815.1"/>
    </source>
</evidence>
<organism evidence="3 4">
    <name type="scientific">Schizothecium vesticola</name>
    <dbReference type="NCBI Taxonomy" id="314040"/>
    <lineage>
        <taxon>Eukaryota</taxon>
        <taxon>Fungi</taxon>
        <taxon>Dikarya</taxon>
        <taxon>Ascomycota</taxon>
        <taxon>Pezizomycotina</taxon>
        <taxon>Sordariomycetes</taxon>
        <taxon>Sordariomycetidae</taxon>
        <taxon>Sordariales</taxon>
        <taxon>Schizotheciaceae</taxon>
        <taxon>Schizothecium</taxon>
    </lineage>
</organism>
<feature type="region of interest" description="Disordered" evidence="2">
    <location>
        <begin position="423"/>
        <end position="470"/>
    </location>
</feature>
<protein>
    <recommendedName>
        <fullName evidence="5">Protein phosphatase 4 core regulatory subunit R2</fullName>
    </recommendedName>
</protein>
<name>A0AA40K4P4_9PEZI</name>
<gene>
    <name evidence="3" type="ORF">B0T18DRAFT_390374</name>
</gene>
<dbReference type="PANTHER" id="PTHR16487:SF0">
    <property type="entry name" value="PROTEIN PHOSPHATASE 4 REGULATORY SUBUNIT 2-RELATED"/>
    <property type="match status" value="1"/>
</dbReference>
<dbReference type="PANTHER" id="PTHR16487">
    <property type="entry name" value="PPP4R2-RELATED PROTEIN"/>
    <property type="match status" value="1"/>
</dbReference>
<feature type="compositionally biased region" description="Polar residues" evidence="2">
    <location>
        <begin position="98"/>
        <end position="111"/>
    </location>
</feature>
<feature type="compositionally biased region" description="Acidic residues" evidence="2">
    <location>
        <begin position="426"/>
        <end position="452"/>
    </location>
</feature>
<dbReference type="GO" id="GO:0005737">
    <property type="term" value="C:cytoplasm"/>
    <property type="evidence" value="ECO:0007669"/>
    <property type="project" value="TreeGrafter"/>
</dbReference>
<dbReference type="AlphaFoldDB" id="A0AA40K4P4"/>
<feature type="compositionally biased region" description="Low complexity" evidence="2">
    <location>
        <begin position="281"/>
        <end position="292"/>
    </location>
</feature>